<dbReference type="EMBL" id="MHMQ01000026">
    <property type="protein sequence ID" value="OGZ30097.1"/>
    <property type="molecule type" value="Genomic_DNA"/>
</dbReference>
<dbReference type="InterPro" id="IPR029063">
    <property type="entry name" value="SAM-dependent_MTases_sf"/>
</dbReference>
<evidence type="ECO:0000313" key="1">
    <source>
        <dbReference type="EMBL" id="OGZ30097.1"/>
    </source>
</evidence>
<evidence type="ECO:0000313" key="2">
    <source>
        <dbReference type="Proteomes" id="UP000177486"/>
    </source>
</evidence>
<sequence>MSVLSYIKEIWRGKDLYRIFMNLECSKYTLRGKVADIGAGAGPASYHRFFTKEVGAEITSLDRQTSPVDFERDRLTYPEESVDTVLMFNVLEHIFNYSNLLSEIKRVLKPGGRVYGSVPFLVGYHPDPKDFWRYTGSALETIFKSAGFNGLEIKILGRGPFTASYSQIEFMIPRILKIAILPPLFFLDFLALKLKPSLSREKFALGLFFSLTKI</sequence>
<dbReference type="CDD" id="cd02440">
    <property type="entry name" value="AdoMet_MTases"/>
    <property type="match status" value="1"/>
</dbReference>
<dbReference type="SUPFAM" id="SSF53335">
    <property type="entry name" value="S-adenosyl-L-methionine-dependent methyltransferases"/>
    <property type="match status" value="1"/>
</dbReference>
<comment type="caution">
    <text evidence="1">The sequence shown here is derived from an EMBL/GenBank/DDBJ whole genome shotgun (WGS) entry which is preliminary data.</text>
</comment>
<organism evidence="1 2">
    <name type="scientific">Candidatus Niyogibacteria bacterium RIFCSPLOWO2_01_FULL_45_48</name>
    <dbReference type="NCBI Taxonomy" id="1801724"/>
    <lineage>
        <taxon>Bacteria</taxon>
        <taxon>Candidatus Niyogiibacteriota</taxon>
    </lineage>
</organism>
<protein>
    <submittedName>
        <fullName evidence="1">Uncharacterized protein</fullName>
    </submittedName>
</protein>
<gene>
    <name evidence="1" type="ORF">A2931_04290</name>
</gene>
<name>A0A1G2EWK2_9BACT</name>
<accession>A0A1G2EWK2</accession>
<dbReference type="Proteomes" id="UP000177486">
    <property type="component" value="Unassembled WGS sequence"/>
</dbReference>
<dbReference type="Pfam" id="PF13489">
    <property type="entry name" value="Methyltransf_23"/>
    <property type="match status" value="1"/>
</dbReference>
<reference evidence="1 2" key="1">
    <citation type="journal article" date="2016" name="Nat. Commun.">
        <title>Thousands of microbial genomes shed light on interconnected biogeochemical processes in an aquifer system.</title>
        <authorList>
            <person name="Anantharaman K."/>
            <person name="Brown C.T."/>
            <person name="Hug L.A."/>
            <person name="Sharon I."/>
            <person name="Castelle C.J."/>
            <person name="Probst A.J."/>
            <person name="Thomas B.C."/>
            <person name="Singh A."/>
            <person name="Wilkins M.J."/>
            <person name="Karaoz U."/>
            <person name="Brodie E.L."/>
            <person name="Williams K.H."/>
            <person name="Hubbard S.S."/>
            <person name="Banfield J.F."/>
        </authorList>
    </citation>
    <scope>NUCLEOTIDE SEQUENCE [LARGE SCALE GENOMIC DNA]</scope>
</reference>
<proteinExistence type="predicted"/>
<dbReference type="AlphaFoldDB" id="A0A1G2EWK2"/>
<dbReference type="Gene3D" id="3.40.50.150">
    <property type="entry name" value="Vaccinia Virus protein VP39"/>
    <property type="match status" value="1"/>
</dbReference>